<dbReference type="AlphaFoldDB" id="A0A7W7WCD3"/>
<dbReference type="SUPFAM" id="SSF51905">
    <property type="entry name" value="FAD/NAD(P)-binding domain"/>
    <property type="match status" value="1"/>
</dbReference>
<name>A0A7W7WCD3_9ACTN</name>
<organism evidence="1 2">
    <name type="scientific">Streptosporangium album</name>
    <dbReference type="NCBI Taxonomy" id="47479"/>
    <lineage>
        <taxon>Bacteria</taxon>
        <taxon>Bacillati</taxon>
        <taxon>Actinomycetota</taxon>
        <taxon>Actinomycetes</taxon>
        <taxon>Streptosporangiales</taxon>
        <taxon>Streptosporangiaceae</taxon>
        <taxon>Streptosporangium</taxon>
    </lineage>
</organism>
<reference evidence="1 2" key="1">
    <citation type="submission" date="2020-08" db="EMBL/GenBank/DDBJ databases">
        <title>Sequencing the genomes of 1000 actinobacteria strains.</title>
        <authorList>
            <person name="Klenk H.-P."/>
        </authorList>
    </citation>
    <scope>NUCLEOTIDE SEQUENCE [LARGE SCALE GENOMIC DNA]</scope>
    <source>
        <strain evidence="1 2">DSM 43023</strain>
    </source>
</reference>
<dbReference type="Proteomes" id="UP000534286">
    <property type="component" value="Unassembled WGS sequence"/>
</dbReference>
<protein>
    <recommendedName>
        <fullName evidence="3">Threonine dehydrogenase</fullName>
    </recommendedName>
</protein>
<evidence type="ECO:0000313" key="1">
    <source>
        <dbReference type="EMBL" id="MBB4941728.1"/>
    </source>
</evidence>
<dbReference type="SUPFAM" id="SSF51735">
    <property type="entry name" value="NAD(P)-binding Rossmann-fold domains"/>
    <property type="match status" value="1"/>
</dbReference>
<accession>A0A7W7WCD3</accession>
<dbReference type="RefSeq" id="WP_221466264.1">
    <property type="nucleotide sequence ID" value="NZ_BAABEK010000064.1"/>
</dbReference>
<keyword evidence="2" id="KW-1185">Reference proteome</keyword>
<dbReference type="Gene3D" id="3.40.50.720">
    <property type="entry name" value="NAD(P)-binding Rossmann-like Domain"/>
    <property type="match status" value="1"/>
</dbReference>
<gene>
    <name evidence="1" type="ORF">FHR32_006105</name>
</gene>
<evidence type="ECO:0008006" key="3">
    <source>
        <dbReference type="Google" id="ProtNLM"/>
    </source>
</evidence>
<evidence type="ECO:0000313" key="2">
    <source>
        <dbReference type="Proteomes" id="UP000534286"/>
    </source>
</evidence>
<dbReference type="EMBL" id="JACHJU010000002">
    <property type="protein sequence ID" value="MBB4941728.1"/>
    <property type="molecule type" value="Genomic_DNA"/>
</dbReference>
<dbReference type="InterPro" id="IPR036291">
    <property type="entry name" value="NAD(P)-bd_dom_sf"/>
</dbReference>
<dbReference type="InterPro" id="IPR036188">
    <property type="entry name" value="FAD/NAD-bd_sf"/>
</dbReference>
<proteinExistence type="predicted"/>
<sequence>MSVEAARPLACRYAGPRIRLTGGQAHLQPASAVPAGMLRARFSVLSPGTERRHLHATEGPDGSRDAGYMTLGGDHSAGWVLAAVPRGASFDVSSGGTVTAPPGTRVQAAAVARFQQMAVLGLDRLPVRASLDDVVVVGSGPVALGCALELRRRGACRVRVLTSRPQAPISLVPGVECVTTVERGSAGLVVDAVGAPRQAARLLTLGGLLGLLGTPDPGSVLPPLSLHRAGWTVVGIHELIAVATPRYRDAYTASAAWLNRLAPDLVDAWCRIVPGELATGLYACLGGPRPAEPVVIFSWESS</sequence>
<comment type="caution">
    <text evidence="1">The sequence shown here is derived from an EMBL/GenBank/DDBJ whole genome shotgun (WGS) entry which is preliminary data.</text>
</comment>